<keyword evidence="2" id="KW-0812">Transmembrane</keyword>
<evidence type="ECO:0000256" key="2">
    <source>
        <dbReference type="SAM" id="Phobius"/>
    </source>
</evidence>
<reference evidence="4" key="1">
    <citation type="journal article" date="2019" name="Int. J. Syst. Evol. Microbiol.">
        <title>The Global Catalogue of Microorganisms (GCM) 10K type strain sequencing project: providing services to taxonomists for standard genome sequencing and annotation.</title>
        <authorList>
            <consortium name="The Broad Institute Genomics Platform"/>
            <consortium name="The Broad Institute Genome Sequencing Center for Infectious Disease"/>
            <person name="Wu L."/>
            <person name="Ma J."/>
        </authorList>
    </citation>
    <scope>NUCLEOTIDE SEQUENCE [LARGE SCALE GENOMIC DNA]</scope>
    <source>
        <strain evidence="4">NBRC 112416</strain>
    </source>
</reference>
<accession>A0ABQ5W347</accession>
<evidence type="ECO:0000313" key="4">
    <source>
        <dbReference type="Proteomes" id="UP001156691"/>
    </source>
</evidence>
<feature type="region of interest" description="Disordered" evidence="1">
    <location>
        <begin position="1"/>
        <end position="30"/>
    </location>
</feature>
<dbReference type="RefSeq" id="WP_284339556.1">
    <property type="nucleotide sequence ID" value="NZ_BSNS01000007.1"/>
</dbReference>
<comment type="caution">
    <text evidence="3">The sequence shown here is derived from an EMBL/GenBank/DDBJ whole genome shotgun (WGS) entry which is preliminary data.</text>
</comment>
<keyword evidence="2" id="KW-0472">Membrane</keyword>
<dbReference type="Proteomes" id="UP001156691">
    <property type="component" value="Unassembled WGS sequence"/>
</dbReference>
<gene>
    <name evidence="3" type="ORF">GCM10010862_13800</name>
</gene>
<dbReference type="EMBL" id="BSNS01000007">
    <property type="protein sequence ID" value="GLQ54121.1"/>
    <property type="molecule type" value="Genomic_DNA"/>
</dbReference>
<evidence type="ECO:0000256" key="1">
    <source>
        <dbReference type="SAM" id="MobiDB-lite"/>
    </source>
</evidence>
<keyword evidence="2" id="KW-1133">Transmembrane helix</keyword>
<feature type="transmembrane region" description="Helical" evidence="2">
    <location>
        <begin position="37"/>
        <end position="58"/>
    </location>
</feature>
<proteinExistence type="predicted"/>
<evidence type="ECO:0000313" key="3">
    <source>
        <dbReference type="EMBL" id="GLQ54121.1"/>
    </source>
</evidence>
<feature type="compositionally biased region" description="Basic and acidic residues" evidence="1">
    <location>
        <begin position="1"/>
        <end position="15"/>
    </location>
</feature>
<keyword evidence="4" id="KW-1185">Reference proteome</keyword>
<protein>
    <submittedName>
        <fullName evidence="3">Uncharacterized protein</fullName>
    </submittedName>
</protein>
<name>A0ABQ5W347_9HYPH</name>
<sequence length="220" mass="22332">MEDKSVIGGVSRDDDPPAAVEPAGPPLAAARPSRTPAVIVFVVGLVAVAAIAAAAWVYTETQRDMRRMAADIAQIKLSLELFGRQQVSASPAPADTGADTSVLEALENRLAILEESWRAGSTPAAAVPAEAATDASAGPLTDCVPQDTRFLVTAGDDYAVCGTESRVTVAGVGQSEITFAGDRAIVVGGSMALEGTSCIVAVLSANADGLSGYGEVRVSC</sequence>
<organism evidence="3 4">
    <name type="scientific">Devosia nitrariae</name>
    <dbReference type="NCBI Taxonomy" id="2071872"/>
    <lineage>
        <taxon>Bacteria</taxon>
        <taxon>Pseudomonadati</taxon>
        <taxon>Pseudomonadota</taxon>
        <taxon>Alphaproteobacteria</taxon>
        <taxon>Hyphomicrobiales</taxon>
        <taxon>Devosiaceae</taxon>
        <taxon>Devosia</taxon>
    </lineage>
</organism>